<dbReference type="InterPro" id="IPR005152">
    <property type="entry name" value="Lipase_secreted"/>
</dbReference>
<keyword evidence="3" id="KW-1185">Reference proteome</keyword>
<gene>
    <name evidence="2" type="ORF">FK531_20075</name>
</gene>
<dbReference type="PIRSF" id="PIRSF029171">
    <property type="entry name" value="Esterase_LipA"/>
    <property type="match status" value="1"/>
</dbReference>
<dbReference type="PANTHER" id="PTHR34853:SF1">
    <property type="entry name" value="LIPASE 5"/>
    <property type="match status" value="1"/>
</dbReference>
<proteinExistence type="predicted"/>
<evidence type="ECO:0000313" key="2">
    <source>
        <dbReference type="EMBL" id="TQF65835.1"/>
    </source>
</evidence>
<dbReference type="Gene3D" id="1.10.260.130">
    <property type="match status" value="1"/>
</dbReference>
<dbReference type="Gene3D" id="3.40.50.1820">
    <property type="entry name" value="alpha/beta hydrolase"/>
    <property type="match status" value="1"/>
</dbReference>
<dbReference type="PANTHER" id="PTHR34853">
    <property type="match status" value="1"/>
</dbReference>
<dbReference type="Pfam" id="PF03583">
    <property type="entry name" value="LIP"/>
    <property type="match status" value="1"/>
</dbReference>
<protein>
    <submittedName>
        <fullName evidence="2">Triacylglycerol lipase</fullName>
    </submittedName>
</protein>
<dbReference type="AlphaFoldDB" id="A0A541B0I5"/>
<feature type="signal peptide" evidence="1">
    <location>
        <begin position="1"/>
        <end position="33"/>
    </location>
</feature>
<keyword evidence="1" id="KW-0732">Signal</keyword>
<feature type="chain" id="PRO_5022069075" evidence="1">
    <location>
        <begin position="34"/>
        <end position="438"/>
    </location>
</feature>
<dbReference type="EMBL" id="VIGH01000010">
    <property type="protein sequence ID" value="TQF65835.1"/>
    <property type="molecule type" value="Genomic_DNA"/>
</dbReference>
<evidence type="ECO:0000256" key="1">
    <source>
        <dbReference type="SAM" id="SignalP"/>
    </source>
</evidence>
<dbReference type="InterPro" id="IPR029058">
    <property type="entry name" value="AB_hydrolase_fold"/>
</dbReference>
<dbReference type="GO" id="GO:0004806">
    <property type="term" value="F:triacylglycerol lipase activity"/>
    <property type="evidence" value="ECO:0007669"/>
    <property type="project" value="InterPro"/>
</dbReference>
<accession>A0A541B0I5</accession>
<comment type="caution">
    <text evidence="2">The sequence shown here is derived from an EMBL/GenBank/DDBJ whole genome shotgun (WGS) entry which is preliminary data.</text>
</comment>
<dbReference type="GO" id="GO:0016042">
    <property type="term" value="P:lipid catabolic process"/>
    <property type="evidence" value="ECO:0007669"/>
    <property type="project" value="InterPro"/>
</dbReference>
<dbReference type="Proteomes" id="UP000316256">
    <property type="component" value="Unassembled WGS sequence"/>
</dbReference>
<reference evidence="2 3" key="1">
    <citation type="submission" date="2019-06" db="EMBL/GenBank/DDBJ databases">
        <title>Rhodococcus spaelei sp. nov., isolated from a cave.</title>
        <authorList>
            <person name="Lee S.D."/>
        </authorList>
    </citation>
    <scope>NUCLEOTIDE SEQUENCE [LARGE SCALE GENOMIC DNA]</scope>
    <source>
        <strain evidence="2 3">C9-5</strain>
    </source>
</reference>
<evidence type="ECO:0000313" key="3">
    <source>
        <dbReference type="Proteomes" id="UP000316256"/>
    </source>
</evidence>
<dbReference type="SUPFAM" id="SSF53474">
    <property type="entry name" value="alpha/beta-Hydrolases"/>
    <property type="match status" value="1"/>
</dbReference>
<sequence length="438" mass="45136">MNRTRATGRAARAVAALSITVAVSAALAPSAQADTDSFYTYSGGAPLSSIEPGTVLKTRTMPYHVAGVAIPVTAVQLVYRTTDAQGRPTTNVTSVLKPPTGVDPRRAVAYQSFYDSMNPADSPSRAIAGDVSFGGAVNASEAQFLAVLLAQGYSVIVADTEGQKANFAAGPEYGKSTLDSIRAATRSHETDLNSGTRVGLFGYSGGAIATNWAAALAPGYAPDVNRNLVGAAEGGVLVNPARNLTYVSGSTSWSGVAVMAIAGVARAYDIDFTDYLSDRGRQLVDGVQGAGIGSVLGRYPGLTWQQMVKPEYADPASVTPFMTAAAKVNLGEAPTPTIPMFIGQGANGVLEGTAGDKPNVGPGDGVMVAGDVRALARQYCASGNSQIQYTQYDGLSHVMTMAPWAPEAFRWLGDRFAGAPAPSNCGSIPPGNSLVTQP</sequence>
<name>A0A541B0I5_9NOCA</name>
<organism evidence="2 3">
    <name type="scientific">Rhodococcus spelaei</name>
    <dbReference type="NCBI Taxonomy" id="2546320"/>
    <lineage>
        <taxon>Bacteria</taxon>
        <taxon>Bacillati</taxon>
        <taxon>Actinomycetota</taxon>
        <taxon>Actinomycetes</taxon>
        <taxon>Mycobacteriales</taxon>
        <taxon>Nocardiaceae</taxon>
        <taxon>Rhodococcus</taxon>
    </lineage>
</organism>
<dbReference type="OrthoDB" id="9798122at2"/>